<accession>A0A6J1LU41</accession>
<evidence type="ECO:0000259" key="1">
    <source>
        <dbReference type="Pfam" id="PF14780"/>
    </source>
</evidence>
<name>A0A6J1LU41_DROHY</name>
<evidence type="ECO:0000313" key="2">
    <source>
        <dbReference type="Proteomes" id="UP000504633"/>
    </source>
</evidence>
<evidence type="ECO:0000313" key="3">
    <source>
        <dbReference type="RefSeq" id="XP_023169915.2"/>
    </source>
</evidence>
<dbReference type="InterPro" id="IPR027951">
    <property type="entry name" value="Nepro_N"/>
</dbReference>
<dbReference type="PANTHER" id="PTHR34761">
    <property type="entry name" value="NUCLEOLUS AND NEURAL PROGENITOR PROTEIN"/>
    <property type="match status" value="1"/>
</dbReference>
<reference evidence="3" key="1">
    <citation type="submission" date="2025-08" db="UniProtKB">
        <authorList>
            <consortium name="RefSeq"/>
        </authorList>
    </citation>
    <scope>IDENTIFICATION</scope>
    <source>
        <strain evidence="3">15085-1641.00</strain>
        <tissue evidence="3">Whole body</tissue>
    </source>
</reference>
<protein>
    <submittedName>
        <fullName evidence="3">Uncharacterized protein LOC111598746</fullName>
    </submittedName>
</protein>
<dbReference type="Proteomes" id="UP000504633">
    <property type="component" value="Unplaced"/>
</dbReference>
<dbReference type="OMA" id="NSFRNMP"/>
<sequence>MASLHFWNEFELKKPPLVTLQIEDTGFAKNVFVAINGYLQQLSRPDFLEFNHTAALIGRLMARRKNSFRGMPGFRAVCKLNAALCRLLRLDLPRDLEHIRGALPDACDEELSGDMPTRNSFEFVLVRLLAFYHLHERIRDCCQAAIKYFGQMIRSNFFMEFLTLLIAAVAKINKLSLVQSNSCATLYNKLQPQCLNFPQVEKHNFLPENCKLPTQLRVIKESQSAVGEEEANPAGVNLLIQAPSLITKVEKAKQKLKADVGTVVARQTPIAPTQTAFQMSSLSTVEDVKHFILRESKARKKNPGSCVTKPIQNHEWLAAKTLFERKLQARDQAKALNIFRKFIGSKI</sequence>
<dbReference type="InterPro" id="IPR052835">
    <property type="entry name" value="Nepro"/>
</dbReference>
<dbReference type="PANTHER" id="PTHR34761:SF1">
    <property type="entry name" value="NUCLEOLUS AND NEURAL PROGENITOR PROTEIN"/>
    <property type="match status" value="1"/>
</dbReference>
<keyword evidence="2" id="KW-1185">Reference proteome</keyword>
<dbReference type="Pfam" id="PF14780">
    <property type="entry name" value="NEPRO_N"/>
    <property type="match status" value="1"/>
</dbReference>
<proteinExistence type="predicted"/>
<gene>
    <name evidence="3" type="primary">LOC111598746</name>
</gene>
<dbReference type="GO" id="GO:0045747">
    <property type="term" value="P:positive regulation of Notch signaling pathway"/>
    <property type="evidence" value="ECO:0007669"/>
    <property type="project" value="TreeGrafter"/>
</dbReference>
<dbReference type="OrthoDB" id="9899341at2759"/>
<feature type="domain" description="Nucleolus and neural progenitor protein-like N-terminal" evidence="1">
    <location>
        <begin position="7"/>
        <end position="190"/>
    </location>
</feature>
<dbReference type="GeneID" id="111598746"/>
<organism evidence="2 3">
    <name type="scientific">Drosophila hydei</name>
    <name type="common">Fruit fly</name>
    <dbReference type="NCBI Taxonomy" id="7224"/>
    <lineage>
        <taxon>Eukaryota</taxon>
        <taxon>Metazoa</taxon>
        <taxon>Ecdysozoa</taxon>
        <taxon>Arthropoda</taxon>
        <taxon>Hexapoda</taxon>
        <taxon>Insecta</taxon>
        <taxon>Pterygota</taxon>
        <taxon>Neoptera</taxon>
        <taxon>Endopterygota</taxon>
        <taxon>Diptera</taxon>
        <taxon>Brachycera</taxon>
        <taxon>Muscomorpha</taxon>
        <taxon>Ephydroidea</taxon>
        <taxon>Drosophilidae</taxon>
        <taxon>Drosophila</taxon>
    </lineage>
</organism>
<dbReference type="KEGG" id="dhe:111598746"/>
<dbReference type="AlphaFoldDB" id="A0A6J1LU41"/>
<dbReference type="RefSeq" id="XP_023169915.2">
    <property type="nucleotide sequence ID" value="XM_023314147.2"/>
</dbReference>
<dbReference type="GO" id="GO:0005634">
    <property type="term" value="C:nucleus"/>
    <property type="evidence" value="ECO:0007669"/>
    <property type="project" value="TreeGrafter"/>
</dbReference>